<dbReference type="AlphaFoldDB" id="A0AAV8VF41"/>
<evidence type="ECO:0000313" key="3">
    <source>
        <dbReference type="Proteomes" id="UP001159042"/>
    </source>
</evidence>
<dbReference type="Proteomes" id="UP001159042">
    <property type="component" value="Unassembled WGS sequence"/>
</dbReference>
<keyword evidence="3" id="KW-1185">Reference proteome</keyword>
<name>A0AAV8VF41_9CUCU</name>
<dbReference type="EMBL" id="JANEYG010000113">
    <property type="protein sequence ID" value="KAJ8912739.1"/>
    <property type="molecule type" value="Genomic_DNA"/>
</dbReference>
<feature type="region of interest" description="Disordered" evidence="1">
    <location>
        <begin position="126"/>
        <end position="152"/>
    </location>
</feature>
<feature type="compositionally biased region" description="Basic and acidic residues" evidence="1">
    <location>
        <begin position="135"/>
        <end position="152"/>
    </location>
</feature>
<gene>
    <name evidence="2" type="ORF">NQ315_016694</name>
</gene>
<evidence type="ECO:0000313" key="2">
    <source>
        <dbReference type="EMBL" id="KAJ8912739.1"/>
    </source>
</evidence>
<sequence length="152" mass="16530">MGSCLSEILPTDVANRLAMFAPFTEACTIASGVINSLGPNTRSISYLGAAIDGVVTNLRSPSNGWCGRSNAALTSCVLLKKQEAQVAGFKVDGYSAETKQVFKFHSYYYHGCPTCFRMDRANPIRDDPITNVKHPIRDHPTQNREAPAAHDP</sequence>
<evidence type="ECO:0000256" key="1">
    <source>
        <dbReference type="SAM" id="MobiDB-lite"/>
    </source>
</evidence>
<reference evidence="2 3" key="1">
    <citation type="journal article" date="2023" name="Insect Mol. Biol.">
        <title>Genome sequencing provides insights into the evolution of gene families encoding plant cell wall-degrading enzymes in longhorned beetles.</title>
        <authorList>
            <person name="Shin N.R."/>
            <person name="Okamura Y."/>
            <person name="Kirsch R."/>
            <person name="Pauchet Y."/>
        </authorList>
    </citation>
    <scope>NUCLEOTIDE SEQUENCE [LARGE SCALE GENOMIC DNA]</scope>
    <source>
        <strain evidence="2">EAD_L_NR</strain>
    </source>
</reference>
<comment type="caution">
    <text evidence="2">The sequence shown here is derived from an EMBL/GenBank/DDBJ whole genome shotgun (WGS) entry which is preliminary data.</text>
</comment>
<accession>A0AAV8VF41</accession>
<proteinExistence type="predicted"/>
<organism evidence="2 3">
    <name type="scientific">Exocentrus adspersus</name>
    <dbReference type="NCBI Taxonomy" id="1586481"/>
    <lineage>
        <taxon>Eukaryota</taxon>
        <taxon>Metazoa</taxon>
        <taxon>Ecdysozoa</taxon>
        <taxon>Arthropoda</taxon>
        <taxon>Hexapoda</taxon>
        <taxon>Insecta</taxon>
        <taxon>Pterygota</taxon>
        <taxon>Neoptera</taxon>
        <taxon>Endopterygota</taxon>
        <taxon>Coleoptera</taxon>
        <taxon>Polyphaga</taxon>
        <taxon>Cucujiformia</taxon>
        <taxon>Chrysomeloidea</taxon>
        <taxon>Cerambycidae</taxon>
        <taxon>Lamiinae</taxon>
        <taxon>Acanthocinini</taxon>
        <taxon>Exocentrus</taxon>
    </lineage>
</organism>
<protein>
    <submittedName>
        <fullName evidence="2">Uncharacterized protein</fullName>
    </submittedName>
</protein>